<dbReference type="Pfam" id="PF06114">
    <property type="entry name" value="Peptidase_M78"/>
    <property type="match status" value="1"/>
</dbReference>
<feature type="domain" description="IrrE N-terminal-like" evidence="1">
    <location>
        <begin position="57"/>
        <end position="143"/>
    </location>
</feature>
<organism evidence="2 3">
    <name type="scientific">Jiangella asiatica</name>
    <dbReference type="NCBI Taxonomy" id="2530372"/>
    <lineage>
        <taxon>Bacteria</taxon>
        <taxon>Bacillati</taxon>
        <taxon>Actinomycetota</taxon>
        <taxon>Actinomycetes</taxon>
        <taxon>Jiangellales</taxon>
        <taxon>Jiangellaceae</taxon>
        <taxon>Jiangella</taxon>
    </lineage>
</organism>
<proteinExistence type="predicted"/>
<keyword evidence="3" id="KW-1185">Reference proteome</keyword>
<gene>
    <name evidence="2" type="ORF">E1269_17465</name>
</gene>
<dbReference type="Gene3D" id="1.10.10.2910">
    <property type="match status" value="1"/>
</dbReference>
<dbReference type="PANTHER" id="PTHR43236">
    <property type="entry name" value="ANTITOXIN HIGA1"/>
    <property type="match status" value="1"/>
</dbReference>
<dbReference type="InParanoid" id="A0A4R5D9R3"/>
<name>A0A4R5D9R3_9ACTN</name>
<dbReference type="EMBL" id="SMKZ01000024">
    <property type="protein sequence ID" value="TDE08491.1"/>
    <property type="molecule type" value="Genomic_DNA"/>
</dbReference>
<evidence type="ECO:0000259" key="1">
    <source>
        <dbReference type="Pfam" id="PF06114"/>
    </source>
</evidence>
<dbReference type="InterPro" id="IPR052345">
    <property type="entry name" value="Rad_response_metalloprotease"/>
</dbReference>
<dbReference type="Proteomes" id="UP000294739">
    <property type="component" value="Unassembled WGS sequence"/>
</dbReference>
<sequence>MANRLGHIAAAKAHGRLRVDPGVYPVNVNKAIDDADLSLMRRPLPRLFGIYVEAAGKRGVLVNSMMTRATRRHTAAHELGHHEFGHRPDPARRCAIESAGDSSPGAPVPVRARGEVEMTAEAFAAWFLMPRRAVIAALADLGQRKPTSAREVYQLSLMLGTTFRATCRHLANLRMVRQTDAEAWARTQPARLKRDAGLAAGLHLDSTLDIDVWDLRTRAAGRVEASLGDILVAPSDSSMIADQVAGMTVAAGNDQTVALACGAPQSLTSVTLGAAALEIVVHPRPTGLYLPDSDLSRGGVPLDDVEPA</sequence>
<reference evidence="2 3" key="1">
    <citation type="submission" date="2019-03" db="EMBL/GenBank/DDBJ databases">
        <title>Draft genome sequences of novel Actinobacteria.</title>
        <authorList>
            <person name="Sahin N."/>
            <person name="Ay H."/>
            <person name="Saygin H."/>
        </authorList>
    </citation>
    <scope>NUCLEOTIDE SEQUENCE [LARGE SCALE GENOMIC DNA]</scope>
    <source>
        <strain evidence="2 3">5K138</strain>
    </source>
</reference>
<dbReference type="PANTHER" id="PTHR43236:SF1">
    <property type="entry name" value="BLL7220 PROTEIN"/>
    <property type="match status" value="1"/>
</dbReference>
<comment type="caution">
    <text evidence="2">The sequence shown here is derived from an EMBL/GenBank/DDBJ whole genome shotgun (WGS) entry which is preliminary data.</text>
</comment>
<protein>
    <submittedName>
        <fullName evidence="2">ImmA/IrrE family metallo-endopeptidase</fullName>
    </submittedName>
</protein>
<dbReference type="AlphaFoldDB" id="A0A4R5D9R3"/>
<accession>A0A4R5D9R3</accession>
<dbReference type="InterPro" id="IPR010359">
    <property type="entry name" value="IrrE_HExxH"/>
</dbReference>
<evidence type="ECO:0000313" key="2">
    <source>
        <dbReference type="EMBL" id="TDE08491.1"/>
    </source>
</evidence>
<evidence type="ECO:0000313" key="3">
    <source>
        <dbReference type="Proteomes" id="UP000294739"/>
    </source>
</evidence>